<dbReference type="PANTHER" id="PTHR33840">
    <property type="match status" value="1"/>
</dbReference>
<dbReference type="EMBL" id="JABBZM010000041">
    <property type="protein sequence ID" value="NMV41911.1"/>
    <property type="molecule type" value="Genomic_DNA"/>
</dbReference>
<reference evidence="3 4" key="1">
    <citation type="submission" date="2020-04" db="EMBL/GenBank/DDBJ databases">
        <title>Ralstonia insidiosa genome sequencing and assembly.</title>
        <authorList>
            <person name="Martins R.C.R."/>
            <person name="Perdigao-Neto L.V."/>
            <person name="Levin A.S.S."/>
            <person name="Costa S.F."/>
        </authorList>
    </citation>
    <scope>NUCLEOTIDE SEQUENCE [LARGE SCALE GENOMIC DNA]</scope>
    <source>
        <strain evidence="3 4">5047</strain>
    </source>
</reference>
<comment type="caution">
    <text evidence="3">The sequence shown here is derived from an EMBL/GenBank/DDBJ whole genome shotgun (WGS) entry which is preliminary data.</text>
</comment>
<feature type="region of interest" description="Disordered" evidence="1">
    <location>
        <begin position="579"/>
        <end position="598"/>
    </location>
</feature>
<organism evidence="3 4">
    <name type="scientific">Ralstonia insidiosa</name>
    <dbReference type="NCBI Taxonomy" id="190721"/>
    <lineage>
        <taxon>Bacteria</taxon>
        <taxon>Pseudomonadati</taxon>
        <taxon>Pseudomonadota</taxon>
        <taxon>Betaproteobacteria</taxon>
        <taxon>Burkholderiales</taxon>
        <taxon>Burkholderiaceae</taxon>
        <taxon>Ralstonia</taxon>
    </lineage>
</organism>
<dbReference type="InterPro" id="IPR018712">
    <property type="entry name" value="Tle1-like_cat"/>
</dbReference>
<sequence>MTATATGAEPLPDDGVRRLSPQAALQRAKAMACVRDKNSTQCQGRIHVNIFFDGTGNNWNWNGPFVMGKTRSKKTQRNRNSHSNVTRLWDACYDEPDHGLYAIYIPGVGTPFDKIDDSGDGFDGVFGAAMARKGADRINWGIVQLYNAIHRYVTNDDALIPDDSAQTIVNNMSSAIGQLGFENAARRMILRNWESKLAAAVKGGQRKLLQVTLSVFGFSRGAAQARAFVHWLYEIARLNNDGCAHVLAGVPLRFNFLGIFDTVASVGVSALSRVTEGKMAWADGNMMSIHPAVENCVHFAALHEQRINFPLDLAIGSNVKEVLYPGMHSDVGGGYSPGGQGKGMPAWGGSAHLSQVPLIDMHYEAIKAGVPLMTIDEIRHEPALAKAFSCDARLVRSYNGWLAAHGVGQGTHAAQIRQHSRQYLRWRGLRLRTTADSLLKQRFFQEADAEDRVDLANAQTVLAKRITAIRQAQEQSRKNREALDLYVKQAQEAAKRGAPVPAPMLPSVSSDLQDAELMELFNQVNDQTPLPPAVIALFDDYVHDSIAGFYILKFTELTLPALSTKGYLRYRGVYSVKTTDPSTSASCRTPKDPLAVPQQEQLAVMR</sequence>
<accession>A0A848P2E9</accession>
<name>A0A848P2E9_9RALS</name>
<protein>
    <submittedName>
        <fullName evidence="3">DUF2235 domain-containing protein</fullName>
    </submittedName>
</protein>
<dbReference type="Proteomes" id="UP000575469">
    <property type="component" value="Unassembled WGS sequence"/>
</dbReference>
<dbReference type="RefSeq" id="WP_169341899.1">
    <property type="nucleotide sequence ID" value="NZ_JABBZM010000041.1"/>
</dbReference>
<dbReference type="Pfam" id="PF09994">
    <property type="entry name" value="T6SS_Tle1-like_cat"/>
    <property type="match status" value="2"/>
</dbReference>
<evidence type="ECO:0000313" key="3">
    <source>
        <dbReference type="EMBL" id="NMV41911.1"/>
    </source>
</evidence>
<feature type="domain" description="T6SS Phospholipase effector Tle1-like catalytic" evidence="2">
    <location>
        <begin position="50"/>
        <end position="241"/>
    </location>
</feature>
<evidence type="ECO:0000256" key="1">
    <source>
        <dbReference type="SAM" id="MobiDB-lite"/>
    </source>
</evidence>
<gene>
    <name evidence="3" type="ORF">HGR00_28755</name>
</gene>
<feature type="domain" description="T6SS Phospholipase effector Tle1-like catalytic" evidence="2">
    <location>
        <begin position="253"/>
        <end position="361"/>
    </location>
</feature>
<evidence type="ECO:0000259" key="2">
    <source>
        <dbReference type="Pfam" id="PF09994"/>
    </source>
</evidence>
<dbReference type="PANTHER" id="PTHR33840:SF1">
    <property type="entry name" value="TLE1 PHOSPHOLIPASE DOMAIN-CONTAINING PROTEIN"/>
    <property type="match status" value="1"/>
</dbReference>
<proteinExistence type="predicted"/>
<evidence type="ECO:0000313" key="4">
    <source>
        <dbReference type="Proteomes" id="UP000575469"/>
    </source>
</evidence>
<dbReference type="AlphaFoldDB" id="A0A848P2E9"/>